<dbReference type="EMBL" id="JACSNR010000006">
    <property type="protein sequence ID" value="MBM6923514.1"/>
    <property type="molecule type" value="Genomic_DNA"/>
</dbReference>
<feature type="domain" description="RsdA/BaiN/AoA(So)-like Rossmann fold-like" evidence="4">
    <location>
        <begin position="6"/>
        <end position="408"/>
    </location>
</feature>
<evidence type="ECO:0000313" key="6">
    <source>
        <dbReference type="EMBL" id="MBM6923514.1"/>
    </source>
</evidence>
<dbReference type="SUPFAM" id="SSF51905">
    <property type="entry name" value="FAD/NAD(P)-binding domain"/>
    <property type="match status" value="1"/>
</dbReference>
<dbReference type="InterPro" id="IPR023166">
    <property type="entry name" value="BaiN-like_dom_sf"/>
</dbReference>
<comment type="caution">
    <text evidence="6">The sequence shown here is derived from an EMBL/GenBank/DDBJ whole genome shotgun (WGS) entry which is preliminary data.</text>
</comment>
<sequence length="420" mass="46018">MKREYDLVVIGAGAAGMLCAGTAAEEGLLVLLLEKNHKVGRKLLITGKGRCNVTNNCDEDSFLKAVRRNPRFLYSAINRFSTADTMAFFEGLGVPLKTERGNRVFPVSDRAADIVDALHRYVKRSGAELREGEAKELLLDETGVRGVICKDGSEIYARRVAVATGGVSYPQTGSTGDGYRFAKQAGHTVVPAVPSLVPIVTREDYCREMMGLSLRNVTLTVRRAGKKKPVFSELGEMLFTHFGVSGPLVLSASSHMTGDLGEYSMEIDLKPGLTVQQLDARLLRDFEKFINKDFSNALDELLPRKLIPVAVRLSGIAPDTKVNQITREEREKLISVIKVFPVTPVRFRPVEEAIVTSGGVKVSEVDPHTMESRLVPGLYFIGEVLDLDAYTGGYNLQIAFSTARLAAQSMAEGEMTQWEG</sequence>
<accession>A0ABS2GQ43</accession>
<dbReference type="NCBIfam" id="TIGR00275">
    <property type="entry name" value="aminoacetone oxidase family FAD-binding enzyme"/>
    <property type="match status" value="1"/>
</dbReference>
<dbReference type="Proteomes" id="UP000724149">
    <property type="component" value="Unassembled WGS sequence"/>
</dbReference>
<keyword evidence="2" id="KW-0285">Flavoprotein</keyword>
<dbReference type="Gene3D" id="1.10.8.260">
    <property type="entry name" value="HI0933 insert domain-like"/>
    <property type="match status" value="1"/>
</dbReference>
<proteinExistence type="predicted"/>
<evidence type="ECO:0000256" key="3">
    <source>
        <dbReference type="ARBA" id="ARBA00022827"/>
    </source>
</evidence>
<dbReference type="PANTHER" id="PTHR42887">
    <property type="entry name" value="OS12G0638800 PROTEIN"/>
    <property type="match status" value="1"/>
</dbReference>
<gene>
    <name evidence="6" type="ORF">H9X81_07405</name>
</gene>
<dbReference type="RefSeq" id="WP_204720951.1">
    <property type="nucleotide sequence ID" value="NZ_JACSNR010000006.1"/>
</dbReference>
<dbReference type="SUPFAM" id="SSF160996">
    <property type="entry name" value="HI0933 insert domain-like"/>
    <property type="match status" value="1"/>
</dbReference>
<dbReference type="InterPro" id="IPR055178">
    <property type="entry name" value="RsdA/BaiN/AoA(So)-like_dom"/>
</dbReference>
<comment type="cofactor">
    <cofactor evidence="1">
        <name>FAD</name>
        <dbReference type="ChEBI" id="CHEBI:57692"/>
    </cofactor>
</comment>
<dbReference type="InterPro" id="IPR036188">
    <property type="entry name" value="FAD/NAD-bd_sf"/>
</dbReference>
<dbReference type="Pfam" id="PF03486">
    <property type="entry name" value="HI0933_like"/>
    <property type="match status" value="1"/>
</dbReference>
<evidence type="ECO:0000259" key="4">
    <source>
        <dbReference type="Pfam" id="PF03486"/>
    </source>
</evidence>
<protein>
    <submittedName>
        <fullName evidence="6">NAD(P)/FAD-dependent oxidoreductase</fullName>
    </submittedName>
</protein>
<dbReference type="InterPro" id="IPR004792">
    <property type="entry name" value="BaiN-like"/>
</dbReference>
<keyword evidence="7" id="KW-1185">Reference proteome</keyword>
<organism evidence="6 7">
    <name type="scientific">Hydrogenoanaerobacterium saccharovorans</name>
    <dbReference type="NCBI Taxonomy" id="474960"/>
    <lineage>
        <taxon>Bacteria</taxon>
        <taxon>Bacillati</taxon>
        <taxon>Bacillota</taxon>
        <taxon>Clostridia</taxon>
        <taxon>Eubacteriales</taxon>
        <taxon>Oscillospiraceae</taxon>
        <taxon>Hydrogenoanaerobacterium</taxon>
    </lineage>
</organism>
<dbReference type="Gene3D" id="3.50.50.60">
    <property type="entry name" value="FAD/NAD(P)-binding domain"/>
    <property type="match status" value="1"/>
</dbReference>
<feature type="domain" description="RsdA/BaiN/AoA(So)-like insert" evidence="5">
    <location>
        <begin position="193"/>
        <end position="355"/>
    </location>
</feature>
<dbReference type="PRINTS" id="PR00411">
    <property type="entry name" value="PNDRDTASEI"/>
</dbReference>
<evidence type="ECO:0000256" key="1">
    <source>
        <dbReference type="ARBA" id="ARBA00001974"/>
    </source>
</evidence>
<dbReference type="Gene3D" id="2.40.30.10">
    <property type="entry name" value="Translation factors"/>
    <property type="match status" value="1"/>
</dbReference>
<reference evidence="6 7" key="1">
    <citation type="journal article" date="2021" name="Sci. Rep.">
        <title>The distribution of antibiotic resistance genes in chicken gut microbiota commensals.</title>
        <authorList>
            <person name="Juricova H."/>
            <person name="Matiasovicova J."/>
            <person name="Kubasova T."/>
            <person name="Cejkova D."/>
            <person name="Rychlik I."/>
        </authorList>
    </citation>
    <scope>NUCLEOTIDE SEQUENCE [LARGE SCALE GENOMIC DNA]</scope>
    <source>
        <strain evidence="6 7">An564</strain>
    </source>
</reference>
<keyword evidence="3" id="KW-0274">FAD</keyword>
<evidence type="ECO:0000256" key="2">
    <source>
        <dbReference type="ARBA" id="ARBA00022630"/>
    </source>
</evidence>
<dbReference type="PANTHER" id="PTHR42887:SF2">
    <property type="entry name" value="OS12G0638800 PROTEIN"/>
    <property type="match status" value="1"/>
</dbReference>
<dbReference type="Pfam" id="PF22780">
    <property type="entry name" value="HI0933_like_1st"/>
    <property type="match status" value="1"/>
</dbReference>
<evidence type="ECO:0000259" key="5">
    <source>
        <dbReference type="Pfam" id="PF22780"/>
    </source>
</evidence>
<dbReference type="InterPro" id="IPR057661">
    <property type="entry name" value="RsdA/BaiN/AoA(So)_Rossmann"/>
</dbReference>
<name>A0ABS2GQ43_9FIRM</name>
<evidence type="ECO:0000313" key="7">
    <source>
        <dbReference type="Proteomes" id="UP000724149"/>
    </source>
</evidence>